<feature type="non-terminal residue" evidence="1">
    <location>
        <position position="1"/>
    </location>
</feature>
<dbReference type="AlphaFoldDB" id="A0AAV5SJH2"/>
<keyword evidence="2" id="KW-1185">Reference proteome</keyword>
<feature type="non-terminal residue" evidence="1">
    <location>
        <position position="127"/>
    </location>
</feature>
<proteinExistence type="predicted"/>
<gene>
    <name evidence="1" type="ORF">PENTCL1PPCAC_4820</name>
</gene>
<accession>A0AAV5SJH2</accession>
<evidence type="ECO:0000313" key="2">
    <source>
        <dbReference type="Proteomes" id="UP001432027"/>
    </source>
</evidence>
<evidence type="ECO:0000313" key="1">
    <source>
        <dbReference type="EMBL" id="GMS82645.1"/>
    </source>
</evidence>
<dbReference type="EMBL" id="BTSX01000002">
    <property type="protein sequence ID" value="GMS82645.1"/>
    <property type="molecule type" value="Genomic_DNA"/>
</dbReference>
<comment type="caution">
    <text evidence="1">The sequence shown here is derived from an EMBL/GenBank/DDBJ whole genome shotgun (WGS) entry which is preliminary data.</text>
</comment>
<name>A0AAV5SJH2_9BILA</name>
<dbReference type="Proteomes" id="UP001432027">
    <property type="component" value="Unassembled WGS sequence"/>
</dbReference>
<reference evidence="1" key="1">
    <citation type="submission" date="2023-10" db="EMBL/GenBank/DDBJ databases">
        <title>Genome assembly of Pristionchus species.</title>
        <authorList>
            <person name="Yoshida K."/>
            <person name="Sommer R.J."/>
        </authorList>
    </citation>
    <scope>NUCLEOTIDE SEQUENCE</scope>
    <source>
        <strain evidence="1">RS0144</strain>
    </source>
</reference>
<organism evidence="1 2">
    <name type="scientific">Pristionchus entomophagus</name>
    <dbReference type="NCBI Taxonomy" id="358040"/>
    <lineage>
        <taxon>Eukaryota</taxon>
        <taxon>Metazoa</taxon>
        <taxon>Ecdysozoa</taxon>
        <taxon>Nematoda</taxon>
        <taxon>Chromadorea</taxon>
        <taxon>Rhabditida</taxon>
        <taxon>Rhabditina</taxon>
        <taxon>Diplogasteromorpha</taxon>
        <taxon>Diplogasteroidea</taxon>
        <taxon>Neodiplogasteridae</taxon>
        <taxon>Pristionchus</taxon>
    </lineage>
</organism>
<sequence length="127" mass="14144">DEVVERKLQTVLKTLQSAKLNIMFLEENSGRIITSLVRNNRSIEQLTIHWERGVGEEIATARYVLMALPTAGKCCISASHAHHLLSTMLSFFISQPSLQICRYGRGAMETTVTADALTRAFEMVCSS</sequence>
<protein>
    <submittedName>
        <fullName evidence="1">Uncharacterized protein</fullName>
    </submittedName>
</protein>